<accession>A0A076F8Q4</accession>
<reference evidence="2" key="1">
    <citation type="journal article" date="2014" name="Genome Announc.">
        <title>Complete Genome Sequence of Campylobacter iguaniorum Strain 1485ET, Isolated from a Bearded Dragon (Pogona vitticeps).</title>
        <authorList>
            <person name="Gilbert M.J."/>
            <person name="Miller W.G."/>
            <person name="Yee E."/>
            <person name="Kik M."/>
            <person name="Wagenaar J.A."/>
            <person name="Duim B."/>
        </authorList>
    </citation>
    <scope>NUCLEOTIDE SEQUENCE [LARGE SCALE GENOMIC DNA]</scope>
    <source>
        <strain evidence="2">1485E</strain>
    </source>
</reference>
<evidence type="ECO:0000313" key="2">
    <source>
        <dbReference type="Proteomes" id="UP000028486"/>
    </source>
</evidence>
<sequence>MLENILKDDSFCTLMKMHVYECLEYVLQKNAEFSVLVNLKYTKFTPDLPAHIKDSFKSPVILFTLGGYTLQSANLSQNELSFEAGFGSENFASLVEVPLGAIVQILVSESPILINFSEYKEDASKVRTEKSKNIFMSNPNNKTIFKKKD</sequence>
<dbReference type="HOGENOM" id="CLU_129236_0_0_7"/>
<dbReference type="RefSeq" id="WP_038453897.1">
    <property type="nucleotide sequence ID" value="NZ_CP009043.1"/>
</dbReference>
<name>A0A076F8Q4_9BACT</name>
<dbReference type="Proteomes" id="UP000028486">
    <property type="component" value="Chromosome"/>
</dbReference>
<organism evidence="1 2">
    <name type="scientific">Campylobacter iguaniorum</name>
    <dbReference type="NCBI Taxonomy" id="1244531"/>
    <lineage>
        <taxon>Bacteria</taxon>
        <taxon>Pseudomonadati</taxon>
        <taxon>Campylobacterota</taxon>
        <taxon>Epsilonproteobacteria</taxon>
        <taxon>Campylobacterales</taxon>
        <taxon>Campylobacteraceae</taxon>
        <taxon>Campylobacter</taxon>
    </lineage>
</organism>
<gene>
    <name evidence="1" type="ORF">CIG1485E_0770</name>
</gene>
<dbReference type="STRING" id="1244531.CIG2463D_0771"/>
<dbReference type="PATRIC" id="fig|1244531.5.peg.768"/>
<dbReference type="KEGG" id="caj:CIG1485E_0770"/>
<protein>
    <recommendedName>
        <fullName evidence="3">Stringent starvation protein B</fullName>
    </recommendedName>
</protein>
<proteinExistence type="predicted"/>
<dbReference type="AlphaFoldDB" id="A0A076F8Q4"/>
<dbReference type="OrthoDB" id="5333999at2"/>
<evidence type="ECO:0008006" key="3">
    <source>
        <dbReference type="Google" id="ProtNLM"/>
    </source>
</evidence>
<keyword evidence="2" id="KW-1185">Reference proteome</keyword>
<dbReference type="EMBL" id="CP009043">
    <property type="protein sequence ID" value="AII14615.1"/>
    <property type="molecule type" value="Genomic_DNA"/>
</dbReference>
<dbReference type="eggNOG" id="ENOG5031CI0">
    <property type="taxonomic scope" value="Bacteria"/>
</dbReference>
<evidence type="ECO:0000313" key="1">
    <source>
        <dbReference type="EMBL" id="AII14615.1"/>
    </source>
</evidence>